<evidence type="ECO:0008006" key="9">
    <source>
        <dbReference type="Google" id="ProtNLM"/>
    </source>
</evidence>
<evidence type="ECO:0000256" key="5">
    <source>
        <dbReference type="ARBA" id="ARBA00022857"/>
    </source>
</evidence>
<dbReference type="InterPro" id="IPR036188">
    <property type="entry name" value="FAD/NAD-bd_sf"/>
</dbReference>
<dbReference type="HOGENOM" id="CLU_006937_8_2_1"/>
<name>W9ZF61_FUSOX</name>
<evidence type="ECO:0000256" key="2">
    <source>
        <dbReference type="ARBA" id="ARBA00010139"/>
    </source>
</evidence>
<proteinExistence type="inferred from homology"/>
<dbReference type="Proteomes" id="UP000030703">
    <property type="component" value="Unassembled WGS sequence"/>
</dbReference>
<dbReference type="AlphaFoldDB" id="W9ZF61"/>
<dbReference type="GO" id="GO:0050661">
    <property type="term" value="F:NADP binding"/>
    <property type="evidence" value="ECO:0007669"/>
    <property type="project" value="InterPro"/>
</dbReference>
<keyword evidence="4" id="KW-0274">FAD</keyword>
<dbReference type="GO" id="GO:0004499">
    <property type="term" value="F:N,N-dimethylaniline monooxygenase activity"/>
    <property type="evidence" value="ECO:0007669"/>
    <property type="project" value="InterPro"/>
</dbReference>
<organism evidence="8">
    <name type="scientific">Fusarium oxysporum f. sp. melonis 26406</name>
    <dbReference type="NCBI Taxonomy" id="1089452"/>
    <lineage>
        <taxon>Eukaryota</taxon>
        <taxon>Fungi</taxon>
        <taxon>Dikarya</taxon>
        <taxon>Ascomycota</taxon>
        <taxon>Pezizomycotina</taxon>
        <taxon>Sordariomycetes</taxon>
        <taxon>Hypocreomycetidae</taxon>
        <taxon>Hypocreales</taxon>
        <taxon>Nectriaceae</taxon>
        <taxon>Fusarium</taxon>
        <taxon>Fusarium oxysporum species complex</taxon>
    </lineage>
</organism>
<keyword evidence="5" id="KW-0521">NADP</keyword>
<dbReference type="InterPro" id="IPR050775">
    <property type="entry name" value="FAD-binding_Monooxygenases"/>
</dbReference>
<evidence type="ECO:0000256" key="3">
    <source>
        <dbReference type="ARBA" id="ARBA00022630"/>
    </source>
</evidence>
<dbReference type="Pfam" id="PF00743">
    <property type="entry name" value="FMO-like"/>
    <property type="match status" value="1"/>
</dbReference>
<reference evidence="8" key="1">
    <citation type="submission" date="2012-04" db="EMBL/GenBank/DDBJ databases">
        <title>The Genome Sequence of Fusarium oxysporum melonis.</title>
        <authorList>
            <consortium name="The Broad Institute Genome Sequencing Platform"/>
            <person name="Ma L.-J."/>
            <person name="Gale L.R."/>
            <person name="Schwartz D.C."/>
            <person name="Zhou S."/>
            <person name="Corby-Kistler H."/>
            <person name="Young S.K."/>
            <person name="Zeng Q."/>
            <person name="Gargeya S."/>
            <person name="Fitzgerald M."/>
            <person name="Haas B."/>
            <person name="Abouelleil A."/>
            <person name="Alvarado L."/>
            <person name="Arachchi H.M."/>
            <person name="Berlin A."/>
            <person name="Brown A."/>
            <person name="Chapman S.B."/>
            <person name="Chen Z."/>
            <person name="Dunbar C."/>
            <person name="Freedman E."/>
            <person name="Gearin G."/>
            <person name="Goldberg J."/>
            <person name="Griggs A."/>
            <person name="Gujja S."/>
            <person name="Heiman D."/>
            <person name="Howarth C."/>
            <person name="Larson L."/>
            <person name="Lui A."/>
            <person name="MacDonald P.J.P."/>
            <person name="Montmayeur A."/>
            <person name="Murphy C."/>
            <person name="Neiman D."/>
            <person name="Pearson M."/>
            <person name="Priest M."/>
            <person name="Roberts A."/>
            <person name="Saif S."/>
            <person name="Shea T."/>
            <person name="Shenoy N."/>
            <person name="Sisk P."/>
            <person name="Stolte C."/>
            <person name="Sykes S."/>
            <person name="Wortman J."/>
            <person name="Nusbaum C."/>
            <person name="Birren B."/>
        </authorList>
    </citation>
    <scope>NUCLEOTIDE SEQUENCE</scope>
    <source>
        <strain evidence="8">26406</strain>
    </source>
</reference>
<evidence type="ECO:0000256" key="6">
    <source>
        <dbReference type="ARBA" id="ARBA00023002"/>
    </source>
</evidence>
<dbReference type="InterPro" id="IPR020946">
    <property type="entry name" value="Flavin_mOase-like"/>
</dbReference>
<dbReference type="EMBL" id="JH659351">
    <property type="protein sequence ID" value="EXK27192.1"/>
    <property type="molecule type" value="Genomic_DNA"/>
</dbReference>
<dbReference type="SUPFAM" id="SSF51905">
    <property type="entry name" value="FAD/NAD(P)-binding domain"/>
    <property type="match status" value="1"/>
</dbReference>
<dbReference type="VEuPathDB" id="FungiDB:FOMG_16262"/>
<gene>
    <name evidence="8" type="ORF">FOMG_16262</name>
</gene>
<evidence type="ECO:0000256" key="1">
    <source>
        <dbReference type="ARBA" id="ARBA00001974"/>
    </source>
</evidence>
<comment type="cofactor">
    <cofactor evidence="1">
        <name>FAD</name>
        <dbReference type="ChEBI" id="CHEBI:57692"/>
    </cofactor>
</comment>
<keyword evidence="6" id="KW-0560">Oxidoreductase</keyword>
<dbReference type="GO" id="GO:0050660">
    <property type="term" value="F:flavin adenine dinucleotide binding"/>
    <property type="evidence" value="ECO:0007669"/>
    <property type="project" value="InterPro"/>
</dbReference>
<reference evidence="8" key="2">
    <citation type="submission" date="2012-05" db="EMBL/GenBank/DDBJ databases">
        <title>Annotation of the Genome Sequence of Fusarium oxysporum f. sp. melonis 26406.</title>
        <authorList>
            <consortium name="The Broad Institute Genomics Platform"/>
            <person name="Ma L.-J."/>
            <person name="Corby-Kistler H."/>
            <person name="Broz K."/>
            <person name="Gale L.R."/>
            <person name="Jonkers W."/>
            <person name="O'Donnell K."/>
            <person name="Ploetz R."/>
            <person name="Steinberg C."/>
            <person name="Schwartz D.C."/>
            <person name="VanEtten H."/>
            <person name="Zhou S."/>
            <person name="Young S.K."/>
            <person name="Zeng Q."/>
            <person name="Gargeya S."/>
            <person name="Fitzgerald M."/>
            <person name="Abouelleil A."/>
            <person name="Alvarado L."/>
            <person name="Chapman S.B."/>
            <person name="Gainer-Dewar J."/>
            <person name="Goldberg J."/>
            <person name="Griggs A."/>
            <person name="Gujja S."/>
            <person name="Hansen M."/>
            <person name="Howarth C."/>
            <person name="Imamovic A."/>
            <person name="Ireland A."/>
            <person name="Larimer J."/>
            <person name="McCowan C."/>
            <person name="Murphy C."/>
            <person name="Pearson M."/>
            <person name="Poon T.W."/>
            <person name="Priest M."/>
            <person name="Roberts A."/>
            <person name="Saif S."/>
            <person name="Shea T."/>
            <person name="Sykes S."/>
            <person name="Wortman J."/>
            <person name="Nusbaum C."/>
            <person name="Birren B."/>
        </authorList>
    </citation>
    <scope>NUCLEOTIDE SEQUENCE</scope>
    <source>
        <strain evidence="8">26406</strain>
    </source>
</reference>
<dbReference type="PANTHER" id="PTHR43098:SF4">
    <property type="entry name" value="BLR3857 PROTEIN"/>
    <property type="match status" value="1"/>
</dbReference>
<protein>
    <recommendedName>
        <fullName evidence="9">Cyclohexanone monooxygenase</fullName>
    </recommendedName>
</protein>
<comment type="similarity">
    <text evidence="2">Belongs to the FAD-binding monooxygenase family.</text>
</comment>
<evidence type="ECO:0000256" key="4">
    <source>
        <dbReference type="ARBA" id="ARBA00022827"/>
    </source>
</evidence>
<accession>W9ZF61</accession>
<keyword evidence="7" id="KW-0503">Monooxygenase</keyword>
<sequence length="543" mass="61186">MSRVHLLLPTQTLPHKQLKFPVLGAHSHFNLFLVRTSTKGSISPSPTFEKLPPVNETVDVEAIAARYKEEREKSLPVDGTYQYQSVDEGFLNHFSKDTWSEPINRGLVEETVDFFIVGACYSGMIPAVRLLQAGITNIKIIDKSSDFGGTWYWNRYPGAACDIEAYIYMPLLEETEYVPTEKYARGPELFEHSRRIGRTFGLYEKTLFQTEVTKLDWNDSVEKWDIGTSRGDKISAQFVTTAAGLLHKMKFPGVPGIEKFKGHSFHTSRWGFDYTGGDVSGNLHKMTDKRVGIIGTGATAIQVVPHLGEHSKHLYAFQRTPSSIDVRLDQPTDLNGQSLSRKALSRTECTTLTIWIMVNAKMVAETKKAADPVALTQMIQKETQTANFNKMDQIRRRVDATVKDHKTAEALKPWYNYVCKRSAFHNAYLPTFKRQNVTLVDTEGRGVERITEKGIVFISTCGVEMGSSSTNIGKMGCSTTQSALAPNFQHLLNEQAKHIAFFIAETLRRGVTTVETSEVSEDEWIRTIIRLGRLREGFLRDLL</sequence>
<dbReference type="Gene3D" id="3.50.50.60">
    <property type="entry name" value="FAD/NAD(P)-binding domain"/>
    <property type="match status" value="2"/>
</dbReference>
<evidence type="ECO:0000313" key="8">
    <source>
        <dbReference type="EMBL" id="EXK27192.1"/>
    </source>
</evidence>
<dbReference type="PANTHER" id="PTHR43098">
    <property type="entry name" value="L-ORNITHINE N(5)-MONOOXYGENASE-RELATED"/>
    <property type="match status" value="1"/>
</dbReference>
<keyword evidence="3" id="KW-0285">Flavoprotein</keyword>
<evidence type="ECO:0000256" key="7">
    <source>
        <dbReference type="ARBA" id="ARBA00023033"/>
    </source>
</evidence>